<sequence>MLRANRSERWDDCAVNKTQQLRASGSGAAPPPTTRPAPALASFGKVAERSFEERKLIALETIAGAAQLWIRLNQPGEEGDDEGEEDD</sequence>
<feature type="compositionally biased region" description="Basic and acidic residues" evidence="1">
    <location>
        <begin position="1"/>
        <end position="14"/>
    </location>
</feature>
<dbReference type="EMBL" id="AFQF01005218">
    <property type="protein sequence ID" value="EGU73007.1"/>
    <property type="molecule type" value="Genomic_DNA"/>
</dbReference>
<reference evidence="2" key="1">
    <citation type="journal article" date="2012" name="Mol. Plant Microbe Interact.">
        <title>A highly conserved effector in Fusarium oxysporum is required for full virulence on Arabidopsis.</title>
        <authorList>
            <person name="Thatcher L.F."/>
            <person name="Gardiner D.M."/>
            <person name="Kazan K."/>
            <person name="Manners J."/>
        </authorList>
    </citation>
    <scope>NUCLEOTIDE SEQUENCE [LARGE SCALE GENOMIC DNA]</scope>
    <source>
        <strain evidence="2">Fo5176</strain>
    </source>
</reference>
<evidence type="ECO:0000313" key="2">
    <source>
        <dbReference type="EMBL" id="EGU73007.1"/>
    </source>
</evidence>
<organism evidence="2">
    <name type="scientific">Fusarium oxysporum (strain Fo5176)</name>
    <name type="common">Fusarium vascular wilt</name>
    <dbReference type="NCBI Taxonomy" id="660025"/>
    <lineage>
        <taxon>Eukaryota</taxon>
        <taxon>Fungi</taxon>
        <taxon>Dikarya</taxon>
        <taxon>Ascomycota</taxon>
        <taxon>Pezizomycotina</taxon>
        <taxon>Sordariomycetes</taxon>
        <taxon>Hypocreomycetidae</taxon>
        <taxon>Hypocreales</taxon>
        <taxon>Nectriaceae</taxon>
        <taxon>Fusarium</taxon>
        <taxon>Fusarium oxysporum species complex</taxon>
    </lineage>
</organism>
<protein>
    <submittedName>
        <fullName evidence="2">Uncharacterized protein</fullName>
    </submittedName>
</protein>
<evidence type="ECO:0000256" key="1">
    <source>
        <dbReference type="SAM" id="MobiDB-lite"/>
    </source>
</evidence>
<proteinExistence type="predicted"/>
<feature type="region of interest" description="Disordered" evidence="1">
    <location>
        <begin position="1"/>
        <end position="39"/>
    </location>
</feature>
<gene>
    <name evidence="2" type="ORF">FOXB_16483</name>
</gene>
<dbReference type="AlphaFoldDB" id="F9GCV0"/>
<comment type="caution">
    <text evidence="2">The sequence shown here is derived from an EMBL/GenBank/DDBJ whole genome shotgun (WGS) entry which is preliminary data.</text>
</comment>
<accession>F9GCV0</accession>
<name>F9GCV0_FUSOF</name>